<name>A0A9X8R1E5_9BACI</name>
<sequence>MTPAGKARLGETPQAQAEEAPRPPAKASALRSNQRFKQITTLQNTNIKLFLYFNVHFFIDYLSFVCYISKVIIVIYSYMLGNMV</sequence>
<evidence type="ECO:0000313" key="4">
    <source>
        <dbReference type="Proteomes" id="UP000185829"/>
    </source>
</evidence>
<keyword evidence="2" id="KW-0472">Membrane</keyword>
<keyword evidence="2" id="KW-0812">Transmembrane</keyword>
<organism evidence="3 4">
    <name type="scientific">Peribacillus simplex</name>
    <dbReference type="NCBI Taxonomy" id="1478"/>
    <lineage>
        <taxon>Bacteria</taxon>
        <taxon>Bacillati</taxon>
        <taxon>Bacillota</taxon>
        <taxon>Bacilli</taxon>
        <taxon>Bacillales</taxon>
        <taxon>Bacillaceae</taxon>
        <taxon>Peribacillus</taxon>
    </lineage>
</organism>
<evidence type="ECO:0000313" key="3">
    <source>
        <dbReference type="EMBL" id="SIQ02009.1"/>
    </source>
</evidence>
<gene>
    <name evidence="3" type="ORF">SAMN05878482_10198</name>
</gene>
<feature type="transmembrane region" description="Helical" evidence="2">
    <location>
        <begin position="58"/>
        <end position="79"/>
    </location>
</feature>
<dbReference type="Proteomes" id="UP000185829">
    <property type="component" value="Unassembled WGS sequence"/>
</dbReference>
<accession>A0A9X8R1E5</accession>
<protein>
    <submittedName>
        <fullName evidence="3">Uncharacterized protein</fullName>
    </submittedName>
</protein>
<evidence type="ECO:0000256" key="2">
    <source>
        <dbReference type="SAM" id="Phobius"/>
    </source>
</evidence>
<dbReference type="AlphaFoldDB" id="A0A9X8R1E5"/>
<reference evidence="3 4" key="1">
    <citation type="submission" date="2017-01" db="EMBL/GenBank/DDBJ databases">
        <authorList>
            <person name="Varghese N."/>
            <person name="Submissions S."/>
        </authorList>
    </citation>
    <scope>NUCLEOTIDE SEQUENCE [LARGE SCALE GENOMIC DNA]</scope>
    <source>
        <strain evidence="3 4">RUG2-6</strain>
    </source>
</reference>
<comment type="caution">
    <text evidence="3">The sequence shown here is derived from an EMBL/GenBank/DDBJ whole genome shotgun (WGS) entry which is preliminary data.</text>
</comment>
<dbReference type="EMBL" id="FTMX01000001">
    <property type="protein sequence ID" value="SIQ02009.1"/>
    <property type="molecule type" value="Genomic_DNA"/>
</dbReference>
<keyword evidence="2" id="KW-1133">Transmembrane helix</keyword>
<feature type="region of interest" description="Disordered" evidence="1">
    <location>
        <begin position="1"/>
        <end position="31"/>
    </location>
</feature>
<proteinExistence type="predicted"/>
<evidence type="ECO:0000256" key="1">
    <source>
        <dbReference type="SAM" id="MobiDB-lite"/>
    </source>
</evidence>